<reference evidence="1" key="1">
    <citation type="submission" date="2018-05" db="EMBL/GenBank/DDBJ databases">
        <title>Reclassification of Methylarcula marina and Methylarcula terricola as Paracoccus methylarcula sp.nov., comb.nov. and Paracoccus terricola comb.nov.</title>
        <authorList>
            <person name="Shmareva M.N."/>
            <person name="Doronina N.V."/>
            <person name="Vasilenko O.V."/>
            <person name="Tarlachkov S.V."/>
            <person name="Trotsenko Y.A."/>
        </authorList>
    </citation>
    <scope>NUCLEOTIDE SEQUENCE [LARGE SCALE GENOMIC DNA]</scope>
    <source>
        <strain evidence="1">VKM B-2159</strain>
    </source>
</reference>
<dbReference type="RefSeq" id="WP_106689344.1">
    <property type="nucleotide sequence ID" value="NZ_PXNQ02000001.1"/>
</dbReference>
<comment type="caution">
    <text evidence="1">The sequence shown here is derived from an EMBL/GenBank/DDBJ whole genome shotgun (WGS) entry which is preliminary data.</text>
</comment>
<dbReference type="AlphaFoldDB" id="A0A3R7PRE2"/>
<accession>A0A3R7PRE2</accession>
<evidence type="ECO:0008006" key="3">
    <source>
        <dbReference type="Google" id="ProtNLM"/>
    </source>
</evidence>
<proteinExistence type="predicted"/>
<evidence type="ECO:0000313" key="2">
    <source>
        <dbReference type="Proteomes" id="UP000238137"/>
    </source>
</evidence>
<evidence type="ECO:0000313" key="1">
    <source>
        <dbReference type="EMBL" id="RNF35932.1"/>
    </source>
</evidence>
<dbReference type="EMBL" id="PXNQ02000001">
    <property type="protein sequence ID" value="RNF35932.1"/>
    <property type="molecule type" value="Genomic_DNA"/>
</dbReference>
<dbReference type="Proteomes" id="UP000238137">
    <property type="component" value="Unassembled WGS sequence"/>
</dbReference>
<dbReference type="SUPFAM" id="SSF101898">
    <property type="entry name" value="NHL repeat"/>
    <property type="match status" value="1"/>
</dbReference>
<organism evidence="1 2">
    <name type="scientific">Paracoccus methylarcula</name>
    <dbReference type="NCBI Taxonomy" id="72022"/>
    <lineage>
        <taxon>Bacteria</taxon>
        <taxon>Pseudomonadati</taxon>
        <taxon>Pseudomonadota</taxon>
        <taxon>Alphaproteobacteria</taxon>
        <taxon>Rhodobacterales</taxon>
        <taxon>Paracoccaceae</taxon>
        <taxon>Paracoccus</taxon>
    </lineage>
</organism>
<keyword evidence="2" id="KW-1185">Reference proteome</keyword>
<dbReference type="OrthoDB" id="9813892at2"/>
<protein>
    <recommendedName>
        <fullName evidence="3">Glucosyl transferase</fullName>
    </recommendedName>
</protein>
<gene>
    <name evidence="1" type="ORF">A7A09_000485</name>
</gene>
<sequence>MANYSVSCDGVALDEAGGLYSLAVYTDGEGFNSYVYHSSDVALGAENRQTELLDVQEWLTDIWRSRDKKLVVVDASGNARHFDGADWSVLEVSGNALTCIWGIDEHTVFTAGDAGIVYRWDGRVWTPISAALGTTIFCVRGTSDRNLYACGERGAFFHYDGTDWTRIELPTNQRLLGLLVMAPNDTLVCGNGGVLYRGDGTNWRDISQPIGHLFSLVRFQKGIYVAGAASGIFRLRDDSLEPVKGLTSYKLSSNKNFLASSGDQLAARFDGSLWFGTRFD</sequence>
<name>A0A3R7PRE2_9RHOB</name>